<dbReference type="PANTHER" id="PTHR43228">
    <property type="entry name" value="TWO-COMPONENT RESPONSE REGULATOR"/>
    <property type="match status" value="1"/>
</dbReference>
<accession>C0BYB0</accession>
<organism evidence="5 6">
    <name type="scientific">[Clostridium] hylemonae DSM 15053</name>
    <dbReference type="NCBI Taxonomy" id="553973"/>
    <lineage>
        <taxon>Bacteria</taxon>
        <taxon>Bacillati</taxon>
        <taxon>Bacillota</taxon>
        <taxon>Clostridia</taxon>
        <taxon>Lachnospirales</taxon>
        <taxon>Lachnospiraceae</taxon>
    </lineage>
</organism>
<keyword evidence="3" id="KW-0597">Phosphoprotein</keyword>
<proteinExistence type="predicted"/>
<evidence type="ECO:0000256" key="2">
    <source>
        <dbReference type="ARBA" id="ARBA00024867"/>
    </source>
</evidence>
<feature type="domain" description="Response regulatory" evidence="4">
    <location>
        <begin position="2"/>
        <end position="118"/>
    </location>
</feature>
<dbReference type="AlphaFoldDB" id="C0BYB0"/>
<dbReference type="Pfam" id="PF08664">
    <property type="entry name" value="YcbB"/>
    <property type="match status" value="1"/>
</dbReference>
<dbReference type="InterPro" id="IPR013972">
    <property type="entry name" value="YcbB"/>
</dbReference>
<comment type="function">
    <text evidence="2">May play the central regulatory role in sporulation. It may be an element of the effector pathway responsible for the activation of sporulation genes in response to nutritional stress. Spo0A may act in concert with spo0H (a sigma factor) to control the expression of some genes that are critical to the sporulation process.</text>
</comment>
<evidence type="ECO:0000313" key="5">
    <source>
        <dbReference type="EMBL" id="EEG74838.1"/>
    </source>
</evidence>
<gene>
    <name evidence="5" type="ORF">CLOHYLEM_04799</name>
</gene>
<evidence type="ECO:0000256" key="1">
    <source>
        <dbReference type="ARBA" id="ARBA00018672"/>
    </source>
</evidence>
<evidence type="ECO:0000313" key="6">
    <source>
        <dbReference type="Proteomes" id="UP000004893"/>
    </source>
</evidence>
<dbReference type="HOGENOM" id="CLU_080651_1_0_9"/>
<dbReference type="OrthoDB" id="1684633at2"/>
<evidence type="ECO:0000256" key="3">
    <source>
        <dbReference type="PROSITE-ProRule" id="PRU00169"/>
    </source>
</evidence>
<dbReference type="Gene3D" id="3.40.50.2300">
    <property type="match status" value="1"/>
</dbReference>
<dbReference type="Proteomes" id="UP000004893">
    <property type="component" value="Unassembled WGS sequence"/>
</dbReference>
<dbReference type="EMBL" id="ABYI02000018">
    <property type="protein sequence ID" value="EEG74838.1"/>
    <property type="molecule type" value="Genomic_DNA"/>
</dbReference>
<dbReference type="InterPro" id="IPR001789">
    <property type="entry name" value="Sig_transdc_resp-reg_receiver"/>
</dbReference>
<reference evidence="5" key="2">
    <citation type="submission" date="2013-06" db="EMBL/GenBank/DDBJ databases">
        <title>Draft genome sequence of Clostridium hylemonae (DSM 15053).</title>
        <authorList>
            <person name="Sudarsanam P."/>
            <person name="Ley R."/>
            <person name="Guruge J."/>
            <person name="Turnbaugh P.J."/>
            <person name="Mahowald M."/>
            <person name="Liep D."/>
            <person name="Gordon J."/>
        </authorList>
    </citation>
    <scope>NUCLEOTIDE SEQUENCE</scope>
    <source>
        <strain evidence="5">DSM 15053</strain>
    </source>
</reference>
<sequence>MKFYLIDDDRNILNILKLIITNRKLGTVCGTSLSGSDALEDVQTLAPDIIIVDLLMTDMDGISFVRKAGSLLPRTAFIMLSQVSSKDMIASAYEAGVEYYIQKPVNSVEVENVISKVSRQLSMQRTIRKMQHIFMDEMPAASPEPEREAPAAIASRTVLTNILQRLGISGDTGSRDIITAVEYLLEHDGQINDMTLSELCGRFSDSPKSMEQRIRRTANTGMVNLAHLGIEDYGNEIFTEYSNTLYNFEQVRREMDYIRGKSDRHGNVKIKNFLNALVVYSQNRQ</sequence>
<reference evidence="5" key="1">
    <citation type="submission" date="2009-02" db="EMBL/GenBank/DDBJ databases">
        <authorList>
            <person name="Fulton L."/>
            <person name="Clifton S."/>
            <person name="Fulton B."/>
            <person name="Xu J."/>
            <person name="Minx P."/>
            <person name="Pepin K.H."/>
            <person name="Johnson M."/>
            <person name="Bhonagiri V."/>
            <person name="Nash W.E."/>
            <person name="Mardis E.R."/>
            <person name="Wilson R.K."/>
        </authorList>
    </citation>
    <scope>NUCLEOTIDE SEQUENCE [LARGE SCALE GENOMIC DNA]</scope>
    <source>
        <strain evidence="5">DSM 15053</strain>
    </source>
</reference>
<dbReference type="eggNOG" id="COG2204">
    <property type="taxonomic scope" value="Bacteria"/>
</dbReference>
<comment type="caution">
    <text evidence="5">The sequence shown here is derived from an EMBL/GenBank/DDBJ whole genome shotgun (WGS) entry which is preliminary data.</text>
</comment>
<name>C0BYB0_9FIRM</name>
<dbReference type="Pfam" id="PF00072">
    <property type="entry name" value="Response_reg"/>
    <property type="match status" value="1"/>
</dbReference>
<dbReference type="InterPro" id="IPR052048">
    <property type="entry name" value="ST_Response_Regulator"/>
</dbReference>
<dbReference type="STRING" id="553973.CLOHYLEM_04799"/>
<dbReference type="PANTHER" id="PTHR43228:SF8">
    <property type="entry name" value="TRANSCRIPTIONAL REGULATORY PROTEIN GLNL"/>
    <property type="match status" value="1"/>
</dbReference>
<dbReference type="PROSITE" id="PS50110">
    <property type="entry name" value="RESPONSE_REGULATORY"/>
    <property type="match status" value="1"/>
</dbReference>
<evidence type="ECO:0000259" key="4">
    <source>
        <dbReference type="PROSITE" id="PS50110"/>
    </source>
</evidence>
<keyword evidence="6" id="KW-1185">Reference proteome</keyword>
<dbReference type="SUPFAM" id="SSF52172">
    <property type="entry name" value="CheY-like"/>
    <property type="match status" value="1"/>
</dbReference>
<protein>
    <recommendedName>
        <fullName evidence="1">Stage 0 sporulation protein A homolog</fullName>
    </recommendedName>
</protein>
<dbReference type="InterPro" id="IPR011006">
    <property type="entry name" value="CheY-like_superfamily"/>
</dbReference>
<dbReference type="SMART" id="SM00448">
    <property type="entry name" value="REC"/>
    <property type="match status" value="1"/>
</dbReference>
<feature type="modified residue" description="4-aspartylphosphate" evidence="3">
    <location>
        <position position="53"/>
    </location>
</feature>
<dbReference type="GO" id="GO:0000160">
    <property type="term" value="P:phosphorelay signal transduction system"/>
    <property type="evidence" value="ECO:0007669"/>
    <property type="project" value="InterPro"/>
</dbReference>
<dbReference type="RefSeq" id="WP_006442131.1">
    <property type="nucleotide sequence ID" value="NZ_CP036524.1"/>
</dbReference>